<organism evidence="8 9">
    <name type="scientific">Thiohalorhabdus methylotrophus</name>
    <dbReference type="NCBI Taxonomy" id="3242694"/>
    <lineage>
        <taxon>Bacteria</taxon>
        <taxon>Pseudomonadati</taxon>
        <taxon>Pseudomonadota</taxon>
        <taxon>Gammaproteobacteria</taxon>
        <taxon>Thiohalorhabdales</taxon>
        <taxon>Thiohalorhabdaceae</taxon>
        <taxon>Thiohalorhabdus</taxon>
    </lineage>
</organism>
<sequence>MSIDVLLNSFVVLFVVVDPIGNAPIFAALTRGASEAERRALAVKGITLSAAILLVFFLVGNGLLSALGIGVPAFRIAGGVLLFLVAIDMVFARQSGLRGATASEREEAQEREDISVFPLAFPLIAGPGAITTVLLMASHGGSWAAYLVRFGIIVVVLGVTLASLLLTARIMQVLGETGTNVIDRLLGLMLAAIAVQFVVDGISGAFGV</sequence>
<evidence type="ECO:0000256" key="5">
    <source>
        <dbReference type="ARBA" id="ARBA00022989"/>
    </source>
</evidence>
<feature type="transmembrane region" description="Helical" evidence="7">
    <location>
        <begin position="114"/>
        <end position="137"/>
    </location>
</feature>
<name>A0ABV4TTS4_9GAMM</name>
<feature type="transmembrane region" description="Helical" evidence="7">
    <location>
        <begin position="185"/>
        <end position="206"/>
    </location>
</feature>
<keyword evidence="3" id="KW-1003">Cell membrane</keyword>
<comment type="subcellular location">
    <subcellularLocation>
        <location evidence="1 7">Cell membrane</location>
        <topology evidence="1 7">Multi-pass membrane protein</topology>
    </subcellularLocation>
</comment>
<keyword evidence="5 7" id="KW-1133">Transmembrane helix</keyword>
<reference evidence="8 9" key="1">
    <citation type="submission" date="2024-08" db="EMBL/GenBank/DDBJ databases">
        <title>Whole-genome sequencing of halo(alkali)philic microorganisms from hypersaline lakes.</title>
        <authorList>
            <person name="Sorokin D.Y."/>
            <person name="Merkel A.Y."/>
            <person name="Messina E."/>
            <person name="Yakimov M."/>
        </authorList>
    </citation>
    <scope>NUCLEOTIDE SEQUENCE [LARGE SCALE GENOMIC DNA]</scope>
    <source>
        <strain evidence="8 9">Cl-TMA</strain>
    </source>
</reference>
<comment type="caution">
    <text evidence="8">The sequence shown here is derived from an EMBL/GenBank/DDBJ whole genome shotgun (WGS) entry which is preliminary data.</text>
</comment>
<evidence type="ECO:0000256" key="3">
    <source>
        <dbReference type="ARBA" id="ARBA00022475"/>
    </source>
</evidence>
<dbReference type="Proteomes" id="UP001575181">
    <property type="component" value="Unassembled WGS sequence"/>
</dbReference>
<evidence type="ECO:0000256" key="2">
    <source>
        <dbReference type="ARBA" id="ARBA00009784"/>
    </source>
</evidence>
<evidence type="ECO:0000256" key="1">
    <source>
        <dbReference type="ARBA" id="ARBA00004651"/>
    </source>
</evidence>
<feature type="transmembrane region" description="Helical" evidence="7">
    <location>
        <begin position="73"/>
        <end position="93"/>
    </location>
</feature>
<evidence type="ECO:0000313" key="9">
    <source>
        <dbReference type="Proteomes" id="UP001575181"/>
    </source>
</evidence>
<feature type="transmembrane region" description="Helical" evidence="7">
    <location>
        <begin position="143"/>
        <end position="165"/>
    </location>
</feature>
<evidence type="ECO:0000256" key="6">
    <source>
        <dbReference type="ARBA" id="ARBA00023136"/>
    </source>
</evidence>
<dbReference type="PANTHER" id="PTHR33508">
    <property type="entry name" value="UPF0056 MEMBRANE PROTEIN YHCE"/>
    <property type="match status" value="1"/>
</dbReference>
<accession>A0ABV4TTS4</accession>
<comment type="similarity">
    <text evidence="2 7">Belongs to the UPF0056 (MarC) family.</text>
</comment>
<protein>
    <recommendedName>
        <fullName evidence="7">UPF0056 membrane protein</fullName>
    </recommendedName>
</protein>
<feature type="transmembrane region" description="Helical" evidence="7">
    <location>
        <begin position="41"/>
        <end position="67"/>
    </location>
</feature>
<dbReference type="InterPro" id="IPR002771">
    <property type="entry name" value="Multi_antbiot-R_MarC"/>
</dbReference>
<proteinExistence type="inferred from homology"/>
<dbReference type="RefSeq" id="WP_373655318.1">
    <property type="nucleotide sequence ID" value="NZ_JBGUAW010000004.1"/>
</dbReference>
<evidence type="ECO:0000256" key="7">
    <source>
        <dbReference type="RuleBase" id="RU362048"/>
    </source>
</evidence>
<feature type="transmembrane region" description="Helical" evidence="7">
    <location>
        <begin position="6"/>
        <end position="29"/>
    </location>
</feature>
<dbReference type="EMBL" id="JBGUAW010000004">
    <property type="protein sequence ID" value="MFA9460534.1"/>
    <property type="molecule type" value="Genomic_DNA"/>
</dbReference>
<keyword evidence="6 7" id="KW-0472">Membrane</keyword>
<evidence type="ECO:0000256" key="4">
    <source>
        <dbReference type="ARBA" id="ARBA00022692"/>
    </source>
</evidence>
<dbReference type="NCBIfam" id="TIGR00427">
    <property type="entry name" value="NAAT family transporter"/>
    <property type="match status" value="1"/>
</dbReference>
<gene>
    <name evidence="8" type="ORF">ACERLL_06795</name>
</gene>
<dbReference type="Pfam" id="PF01914">
    <property type="entry name" value="MarC"/>
    <property type="match status" value="1"/>
</dbReference>
<evidence type="ECO:0000313" key="8">
    <source>
        <dbReference type="EMBL" id="MFA9460534.1"/>
    </source>
</evidence>
<keyword evidence="9" id="KW-1185">Reference proteome</keyword>
<keyword evidence="4 7" id="KW-0812">Transmembrane</keyword>
<dbReference type="PANTHER" id="PTHR33508:SF1">
    <property type="entry name" value="UPF0056 MEMBRANE PROTEIN YHCE"/>
    <property type="match status" value="1"/>
</dbReference>